<reference evidence="1" key="1">
    <citation type="submission" date="2021-01" db="EMBL/GenBank/DDBJ databases">
        <authorList>
            <consortium name="Genoscope - CEA"/>
            <person name="William W."/>
        </authorList>
    </citation>
    <scope>NUCLEOTIDE SEQUENCE</scope>
</reference>
<dbReference type="EMBL" id="CAJJDN010000365">
    <property type="protein sequence ID" value="CAD8131056.1"/>
    <property type="molecule type" value="Genomic_DNA"/>
</dbReference>
<organism evidence="1 2">
    <name type="scientific">Paramecium sonneborni</name>
    <dbReference type="NCBI Taxonomy" id="65129"/>
    <lineage>
        <taxon>Eukaryota</taxon>
        <taxon>Sar</taxon>
        <taxon>Alveolata</taxon>
        <taxon>Ciliophora</taxon>
        <taxon>Intramacronucleata</taxon>
        <taxon>Oligohymenophorea</taxon>
        <taxon>Peniculida</taxon>
        <taxon>Parameciidae</taxon>
        <taxon>Paramecium</taxon>
    </lineage>
</organism>
<gene>
    <name evidence="1" type="ORF">PSON_ATCC_30995.1.T3650006</name>
</gene>
<accession>A0A8S1RT19</accession>
<sequence length="73" mass="8654">MKKEDIFSVVTLSINSFPFINKLWQIKFPVWMPILQKDPKQINQTGKIIGHKKTNLKQINVTHYYILLQDLDL</sequence>
<keyword evidence="2" id="KW-1185">Reference proteome</keyword>
<protein>
    <submittedName>
        <fullName evidence="1">Uncharacterized protein</fullName>
    </submittedName>
</protein>
<evidence type="ECO:0000313" key="1">
    <source>
        <dbReference type="EMBL" id="CAD8131056.1"/>
    </source>
</evidence>
<dbReference type="Proteomes" id="UP000692954">
    <property type="component" value="Unassembled WGS sequence"/>
</dbReference>
<proteinExistence type="predicted"/>
<name>A0A8S1RT19_9CILI</name>
<dbReference type="AlphaFoldDB" id="A0A8S1RT19"/>
<evidence type="ECO:0000313" key="2">
    <source>
        <dbReference type="Proteomes" id="UP000692954"/>
    </source>
</evidence>
<comment type="caution">
    <text evidence="1">The sequence shown here is derived from an EMBL/GenBank/DDBJ whole genome shotgun (WGS) entry which is preliminary data.</text>
</comment>